<dbReference type="PANTHER" id="PTHR10629:SF52">
    <property type="entry name" value="DNA (CYTOSINE-5)-METHYLTRANSFERASE 1"/>
    <property type="match status" value="1"/>
</dbReference>
<evidence type="ECO:0000256" key="2">
    <source>
        <dbReference type="ARBA" id="ARBA00022603"/>
    </source>
</evidence>
<evidence type="ECO:0000256" key="4">
    <source>
        <dbReference type="ARBA" id="ARBA00022691"/>
    </source>
</evidence>
<organism evidence="7 8">
    <name type="scientific">Salinomyces thailandicus</name>
    <dbReference type="NCBI Taxonomy" id="706561"/>
    <lineage>
        <taxon>Eukaryota</taxon>
        <taxon>Fungi</taxon>
        <taxon>Dikarya</taxon>
        <taxon>Ascomycota</taxon>
        <taxon>Pezizomycotina</taxon>
        <taxon>Dothideomycetes</taxon>
        <taxon>Dothideomycetidae</taxon>
        <taxon>Mycosphaerellales</taxon>
        <taxon>Teratosphaeriaceae</taxon>
        <taxon>Salinomyces</taxon>
    </lineage>
</organism>
<keyword evidence="2 5" id="KW-0489">Methyltransferase</keyword>
<dbReference type="Gene3D" id="3.40.50.150">
    <property type="entry name" value="Vaccinia Virus protein VP39"/>
    <property type="match status" value="1"/>
</dbReference>
<proteinExistence type="inferred from homology"/>
<dbReference type="InterPro" id="IPR029063">
    <property type="entry name" value="SAM-dependent_MTases_sf"/>
</dbReference>
<dbReference type="InterPro" id="IPR001525">
    <property type="entry name" value="C5_MeTfrase"/>
</dbReference>
<dbReference type="SUPFAM" id="SSF53335">
    <property type="entry name" value="S-adenosyl-L-methionine-dependent methyltransferases"/>
    <property type="match status" value="1"/>
</dbReference>
<dbReference type="Pfam" id="PF00145">
    <property type="entry name" value="DNA_methylase"/>
    <property type="match status" value="2"/>
</dbReference>
<dbReference type="GO" id="GO:0032259">
    <property type="term" value="P:methylation"/>
    <property type="evidence" value="ECO:0007669"/>
    <property type="project" value="UniProtKB-KW"/>
</dbReference>
<dbReference type="GO" id="GO:0003677">
    <property type="term" value="F:DNA binding"/>
    <property type="evidence" value="ECO:0007669"/>
    <property type="project" value="TreeGrafter"/>
</dbReference>
<evidence type="ECO:0000256" key="3">
    <source>
        <dbReference type="ARBA" id="ARBA00022679"/>
    </source>
</evidence>
<dbReference type="GO" id="GO:0044027">
    <property type="term" value="P:negative regulation of gene expression via chromosomal CpG island methylation"/>
    <property type="evidence" value="ECO:0007669"/>
    <property type="project" value="TreeGrafter"/>
</dbReference>
<comment type="caution">
    <text evidence="7">The sequence shown here is derived from an EMBL/GenBank/DDBJ whole genome shotgun (WGS) entry which is preliminary data.</text>
</comment>
<keyword evidence="4 5" id="KW-0949">S-adenosyl-L-methionine</keyword>
<evidence type="ECO:0000256" key="5">
    <source>
        <dbReference type="PROSITE-ProRule" id="PRU01016"/>
    </source>
</evidence>
<feature type="region of interest" description="Disordered" evidence="6">
    <location>
        <begin position="631"/>
        <end position="663"/>
    </location>
</feature>
<evidence type="ECO:0000256" key="1">
    <source>
        <dbReference type="ARBA" id="ARBA00011975"/>
    </source>
</evidence>
<dbReference type="PANTHER" id="PTHR10629">
    <property type="entry name" value="CYTOSINE-SPECIFIC METHYLTRANSFERASE"/>
    <property type="match status" value="1"/>
</dbReference>
<feature type="region of interest" description="Disordered" evidence="6">
    <location>
        <begin position="1"/>
        <end position="46"/>
    </location>
</feature>
<evidence type="ECO:0000256" key="6">
    <source>
        <dbReference type="SAM" id="MobiDB-lite"/>
    </source>
</evidence>
<accession>A0A4U0TJX8</accession>
<dbReference type="EC" id="2.1.1.37" evidence="1"/>
<dbReference type="EMBL" id="NAJL01000084">
    <property type="protein sequence ID" value="TKA22124.1"/>
    <property type="molecule type" value="Genomic_DNA"/>
</dbReference>
<evidence type="ECO:0000313" key="8">
    <source>
        <dbReference type="Proteomes" id="UP000308549"/>
    </source>
</evidence>
<dbReference type="OrthoDB" id="414133at2759"/>
<protein>
    <recommendedName>
        <fullName evidence="1">DNA (cytosine-5-)-methyltransferase</fullName>
        <ecNumber evidence="1">2.1.1.37</ecNumber>
    </recommendedName>
</protein>
<dbReference type="GO" id="GO:0005634">
    <property type="term" value="C:nucleus"/>
    <property type="evidence" value="ECO:0007669"/>
    <property type="project" value="TreeGrafter"/>
</dbReference>
<keyword evidence="8" id="KW-1185">Reference proteome</keyword>
<dbReference type="PROSITE" id="PS51679">
    <property type="entry name" value="SAM_MT_C5"/>
    <property type="match status" value="1"/>
</dbReference>
<feature type="active site" evidence="5">
    <location>
        <position position="393"/>
    </location>
</feature>
<gene>
    <name evidence="7" type="ORF">B0A50_08378</name>
</gene>
<dbReference type="GO" id="GO:0003886">
    <property type="term" value="F:DNA (cytosine-5-)-methyltransferase activity"/>
    <property type="evidence" value="ECO:0007669"/>
    <property type="project" value="UniProtKB-EC"/>
</dbReference>
<name>A0A4U0TJX8_9PEZI</name>
<feature type="region of interest" description="Disordered" evidence="6">
    <location>
        <begin position="509"/>
        <end position="534"/>
    </location>
</feature>
<reference evidence="7 8" key="1">
    <citation type="submission" date="2017-03" db="EMBL/GenBank/DDBJ databases">
        <title>Genomes of endolithic fungi from Antarctica.</title>
        <authorList>
            <person name="Coleine C."/>
            <person name="Masonjones S."/>
            <person name="Stajich J.E."/>
        </authorList>
    </citation>
    <scope>NUCLEOTIDE SEQUENCE [LARGE SCALE GENOMIC DNA]</scope>
    <source>
        <strain evidence="7 8">CCFEE 6315</strain>
    </source>
</reference>
<dbReference type="Gene3D" id="3.90.120.10">
    <property type="entry name" value="DNA Methylase, subunit A, domain 2"/>
    <property type="match status" value="1"/>
</dbReference>
<feature type="compositionally biased region" description="Acidic residues" evidence="6">
    <location>
        <begin position="29"/>
        <end position="46"/>
    </location>
</feature>
<dbReference type="AlphaFoldDB" id="A0A4U0TJX8"/>
<sequence>MSTFRMGASLRSPLNVEDEENQRIPEIPIFDEDSSDDGSDDGSEDDIEIIGSGIALSPDQDLSAPYARLTISEAEPVPNNHVKIDSFQLESGTTLKSGKTVEDMDGDFLRITSLFRHRSARSIILRGIQIRRCRRMNNRLPKKVNEVCAVLNDVEIGVANPKMLDYQVDVPLDNIICVRRCIFTNKVFAACKFSDSSWRDNAIQWTTWSEIEESAVLVCRWKYIEYSHPKTQRPTEGAMLRLRQEESDPGKGVPDAALKHWWRHLEAAGEPPSPAPAPPTAETQLAKFVPAGSPFTYGDICTGCGGALLGAKMAGLKPTFALDSWAEACKTLKLNYGRSLEVIHRDINYFCTKTPAGDYAAGDYAAGDYAAGDYAAGDYDRYYVDVEHISHPCQYWAHCKTTDGKDDDANSAAGFSIIPLLRKSRPRIVTLEQTSGLYCKHPEAFNALVHQATAVNYSIRWKLAYCGDHGHVQNRKRLFCFASCPGEQCPTFPPARTSTRPTINSILAKLPSSRDTPPHMKQHSRKEGPRYDGNLPLKQLITTNGGEGDLHPRGHRGFTCQEFALLMGFPTTFKFPDTTMGNIKRMCGNAVPVETAKDMFRSVIPSLRDSDREMRAWLGVAEEAAEIEEVEEDTFLTASGSKRKQREDDIVALSESSASEAKKRASHVRSLLNAARKEVVVIPDNPEVVTIDD</sequence>
<dbReference type="InterPro" id="IPR050390">
    <property type="entry name" value="C5-Methyltransferase"/>
</dbReference>
<dbReference type="Proteomes" id="UP000308549">
    <property type="component" value="Unassembled WGS sequence"/>
</dbReference>
<keyword evidence="3 5" id="KW-0808">Transferase</keyword>
<evidence type="ECO:0000313" key="7">
    <source>
        <dbReference type="EMBL" id="TKA22124.1"/>
    </source>
</evidence>
<comment type="similarity">
    <text evidence="5">Belongs to the class I-like SAM-binding methyltransferase superfamily. C5-methyltransferase family.</text>
</comment>